<proteinExistence type="predicted"/>
<gene>
    <name evidence="1" type="ORF">NTGZN8_240016</name>
</gene>
<evidence type="ECO:0000313" key="2">
    <source>
        <dbReference type="Proteomes" id="UP000675882"/>
    </source>
</evidence>
<name>A0A916F8Y0_9PROT</name>
<accession>A0A916F8Y0</accession>
<sequence length="47" mass="5284">MQQVWQNLNPCAGENAPGVVLNEYRDQKGMRGYSFQKKMGMMAAVCC</sequence>
<keyword evidence="2" id="KW-1185">Reference proteome</keyword>
<evidence type="ECO:0000313" key="1">
    <source>
        <dbReference type="EMBL" id="CAE6714438.1"/>
    </source>
</evidence>
<comment type="caution">
    <text evidence="1">The sequence shown here is derived from an EMBL/GenBank/DDBJ whole genome shotgun (WGS) entry which is preliminary data.</text>
</comment>
<reference evidence="1" key="1">
    <citation type="submission" date="2021-02" db="EMBL/GenBank/DDBJ databases">
        <authorList>
            <person name="Han P."/>
        </authorList>
    </citation>
    <scope>NUCLEOTIDE SEQUENCE</scope>
    <source>
        <strain evidence="1">Candidatus Nitrotoga sp. ZN8</strain>
    </source>
</reference>
<dbReference type="AlphaFoldDB" id="A0A916F8Y0"/>
<dbReference type="EMBL" id="CAJNBL010000017">
    <property type="protein sequence ID" value="CAE6714438.1"/>
    <property type="molecule type" value="Genomic_DNA"/>
</dbReference>
<dbReference type="Proteomes" id="UP000675882">
    <property type="component" value="Unassembled WGS sequence"/>
</dbReference>
<protein>
    <submittedName>
        <fullName evidence="1">Uncharacterized protein</fullName>
    </submittedName>
</protein>
<organism evidence="1 2">
    <name type="scientific">Candidatus Nitrotoga fabula</name>
    <dbReference type="NCBI Taxonomy" id="2182327"/>
    <lineage>
        <taxon>Bacteria</taxon>
        <taxon>Pseudomonadati</taxon>
        <taxon>Pseudomonadota</taxon>
        <taxon>Betaproteobacteria</taxon>
        <taxon>Nitrosomonadales</taxon>
        <taxon>Gallionellaceae</taxon>
        <taxon>Candidatus Nitrotoga</taxon>
    </lineage>
</organism>